<organism evidence="1 2">
    <name type="scientific">Cereibacter sphaeroides</name>
    <name type="common">Rhodobacter sphaeroides</name>
    <dbReference type="NCBI Taxonomy" id="1063"/>
    <lineage>
        <taxon>Bacteria</taxon>
        <taxon>Pseudomonadati</taxon>
        <taxon>Pseudomonadota</taxon>
        <taxon>Alphaproteobacteria</taxon>
        <taxon>Rhodobacterales</taxon>
        <taxon>Paracoccaceae</taxon>
        <taxon>Cereibacter</taxon>
    </lineage>
</organism>
<sequence length="509" mass="52314">MHRFNLPKFVGQLSGLSLGQPFGLAYPTRLSSPSLVHNGAGSFTITPGTYQDQAILPVTLEWNLFINGVIAGPVDVNFTNTTTGVTFSIVETARAPNLTPRATLSNEVVVAVYVPQWIVADTYFIDETPIPANSPLPTVVNTNLTGVVGSLGQVGTYEIKNVTQNGEVNLSVDAAMPIDLLQYGEPGDVFEIVYIGFDAAGPTINLPAFAEKILDLVATPGDGQVTLTHSAPASASGITDYIYERNSGAGFVVISDGTSATPGYVDTGRTNGVLLSYRVSTVNASGASEPSDPVFATPEAAITPVVIAAFDHGESTANATSYTFSARVTATGDAVVAVFTDAGVNGGPSSVTIGGAAMTLLYEKAYNSNIIIRVYTKSGITGTSNTVVVNCTATMDRCGIVVWSLQNANIAAAAANGATGAANATPGTSVNATAGGALLTYFGSKGQTSGSLTSGVTLPQRLALTLIESTTRHMAGDEISATSETPHIVTSSYNAGNISIRVVVAVPKA</sequence>
<gene>
    <name evidence="1" type="ORF">DI533_00490</name>
</gene>
<dbReference type="InterPro" id="IPR013783">
    <property type="entry name" value="Ig-like_fold"/>
</dbReference>
<dbReference type="EMBL" id="QFQS01000001">
    <property type="protein sequence ID" value="PZQ99220.1"/>
    <property type="molecule type" value="Genomic_DNA"/>
</dbReference>
<comment type="caution">
    <text evidence="1">The sequence shown here is derived from an EMBL/GenBank/DDBJ whole genome shotgun (WGS) entry which is preliminary data.</text>
</comment>
<evidence type="ECO:0000313" key="1">
    <source>
        <dbReference type="EMBL" id="PZQ99220.1"/>
    </source>
</evidence>
<dbReference type="Gene3D" id="2.60.40.10">
    <property type="entry name" value="Immunoglobulins"/>
    <property type="match status" value="1"/>
</dbReference>
<dbReference type="InterPro" id="IPR036116">
    <property type="entry name" value="FN3_sf"/>
</dbReference>
<evidence type="ECO:0000313" key="2">
    <source>
        <dbReference type="Proteomes" id="UP000248975"/>
    </source>
</evidence>
<dbReference type="AlphaFoldDB" id="A0A2W5UMX1"/>
<reference evidence="1 2" key="1">
    <citation type="submission" date="2017-08" db="EMBL/GenBank/DDBJ databases">
        <title>Infants hospitalized years apart are colonized by the same room-sourced microbial strains.</title>
        <authorList>
            <person name="Brooks B."/>
            <person name="Olm M.R."/>
            <person name="Firek B.A."/>
            <person name="Baker R."/>
            <person name="Thomas B.C."/>
            <person name="Morowitz M.J."/>
            <person name="Banfield J.F."/>
        </authorList>
    </citation>
    <scope>NUCLEOTIDE SEQUENCE [LARGE SCALE GENOMIC DNA]</scope>
    <source>
        <strain evidence="1">S2_003_000_R2_11</strain>
    </source>
</reference>
<name>A0A2W5UMX1_CERSP</name>
<dbReference type="SUPFAM" id="SSF49265">
    <property type="entry name" value="Fibronectin type III"/>
    <property type="match status" value="1"/>
</dbReference>
<protein>
    <submittedName>
        <fullName evidence="1">Uncharacterized protein</fullName>
    </submittedName>
</protein>
<proteinExistence type="predicted"/>
<accession>A0A2W5UMX1</accession>
<dbReference type="Proteomes" id="UP000248975">
    <property type="component" value="Unassembled WGS sequence"/>
</dbReference>